<name>A0A486XFY8_9PAST</name>
<dbReference type="AlphaFoldDB" id="A0A486XFY8"/>
<dbReference type="EMBL" id="CAAHDN010000018">
    <property type="protein sequence ID" value="VGM96715.1"/>
    <property type="molecule type" value="Genomic_DNA"/>
</dbReference>
<accession>A0A486XFY8</accession>
<evidence type="ECO:0000313" key="1">
    <source>
        <dbReference type="EMBL" id="VGM96715.1"/>
    </source>
</evidence>
<reference evidence="1" key="1">
    <citation type="submission" date="2019-03" db="EMBL/GenBank/DDBJ databases">
        <authorList>
            <consortium name="Pathogen Informatics"/>
        </authorList>
    </citation>
    <scope>NUCLEOTIDE SEQUENCE</scope>
    <source>
        <strain evidence="1">Unknown</strain>
    </source>
</reference>
<sequence>MLKEAGYDEFLAERIAEGIAAAERGEVMSLEEWKKHTDELLRRKALELEALTREEELELGYAS</sequence>
<organism evidence="1">
    <name type="scientific">uncultured Avibacterium sp</name>
    <dbReference type="NCBI Taxonomy" id="1936169"/>
    <lineage>
        <taxon>Bacteria</taxon>
        <taxon>Pseudomonadati</taxon>
        <taxon>Pseudomonadota</taxon>
        <taxon>Gammaproteobacteria</taxon>
        <taxon>Pasteurellales</taxon>
        <taxon>Pasteurellaceae</taxon>
        <taxon>Avibacterium</taxon>
        <taxon>environmental samples</taxon>
    </lineage>
</organism>
<protein>
    <submittedName>
        <fullName evidence="1">Uncharacterized protein</fullName>
    </submittedName>
</protein>
<proteinExistence type="predicted"/>
<gene>
    <name evidence="1" type="ORF">NCTC4101_02146</name>
</gene>